<evidence type="ECO:0000313" key="1">
    <source>
        <dbReference type="EMBL" id="GLD71636.1"/>
    </source>
</evidence>
<reference evidence="1" key="1">
    <citation type="submission" date="2022-08" db="EMBL/GenBank/DDBJ databases">
        <title>Genome sequencing of akame (Lates japonicus).</title>
        <authorList>
            <person name="Hashiguchi Y."/>
            <person name="Takahashi H."/>
        </authorList>
    </citation>
    <scope>NUCLEOTIDE SEQUENCE</scope>
    <source>
        <strain evidence="1">Kochi</strain>
    </source>
</reference>
<accession>A0AAD3NEV1</accession>
<name>A0AAD3NEV1_LATJO</name>
<organism evidence="1 2">
    <name type="scientific">Lates japonicus</name>
    <name type="common">Japanese lates</name>
    <dbReference type="NCBI Taxonomy" id="270547"/>
    <lineage>
        <taxon>Eukaryota</taxon>
        <taxon>Metazoa</taxon>
        <taxon>Chordata</taxon>
        <taxon>Craniata</taxon>
        <taxon>Vertebrata</taxon>
        <taxon>Euteleostomi</taxon>
        <taxon>Actinopterygii</taxon>
        <taxon>Neopterygii</taxon>
        <taxon>Teleostei</taxon>
        <taxon>Neoteleostei</taxon>
        <taxon>Acanthomorphata</taxon>
        <taxon>Carangaria</taxon>
        <taxon>Carangaria incertae sedis</taxon>
        <taxon>Centropomidae</taxon>
        <taxon>Lates</taxon>
    </lineage>
</organism>
<dbReference type="EMBL" id="BRZM01000684">
    <property type="protein sequence ID" value="GLD71636.1"/>
    <property type="molecule type" value="Genomic_DNA"/>
</dbReference>
<comment type="caution">
    <text evidence="1">The sequence shown here is derived from an EMBL/GenBank/DDBJ whole genome shotgun (WGS) entry which is preliminary data.</text>
</comment>
<keyword evidence="2" id="KW-1185">Reference proteome</keyword>
<evidence type="ECO:0000313" key="2">
    <source>
        <dbReference type="Proteomes" id="UP001279410"/>
    </source>
</evidence>
<gene>
    <name evidence="1" type="ORF">AKAME5_002295800</name>
</gene>
<dbReference type="Proteomes" id="UP001279410">
    <property type="component" value="Unassembled WGS sequence"/>
</dbReference>
<protein>
    <submittedName>
        <fullName evidence="1">Probable phospholipid-transporting ATPase IH isoform X5</fullName>
    </submittedName>
</protein>
<proteinExistence type="predicted"/>
<sequence>MCGDAIVMFFGAYFLFDNTTHQHNGQALPQLPERMYHAFMQMLSSGPAWLSIIPPDHSHSLLPDVVKKVIWRHCGSTTTEPYRLLAVPAPVPSTIFMVVSDLQQNHQFLTQPSWR</sequence>
<dbReference type="AlphaFoldDB" id="A0AAD3NEV1"/>